<feature type="domain" description="AAA+ ATPase" evidence="16">
    <location>
        <begin position="155"/>
        <end position="339"/>
    </location>
</feature>
<dbReference type="Pfam" id="PF18269">
    <property type="entry name" value="T3SS_ATPase_C"/>
    <property type="match status" value="1"/>
</dbReference>
<dbReference type="Gene3D" id="3.40.50.12240">
    <property type="match status" value="1"/>
</dbReference>
<dbReference type="Pfam" id="PF00006">
    <property type="entry name" value="ATP-synt_ab"/>
    <property type="match status" value="1"/>
</dbReference>
<dbReference type="CDD" id="cd01136">
    <property type="entry name" value="ATPase_flagellum-secretory_path_III"/>
    <property type="match status" value="1"/>
</dbReference>
<evidence type="ECO:0000256" key="15">
    <source>
        <dbReference type="ARBA" id="ARBA00023310"/>
    </source>
</evidence>
<dbReference type="InterPro" id="IPR027417">
    <property type="entry name" value="P-loop_NTPase"/>
</dbReference>
<keyword evidence="9" id="KW-1005">Bacterial flagellum biogenesis</keyword>
<keyword evidence="14" id="KW-1006">Bacterial flagellum protein export</keyword>
<keyword evidence="5" id="KW-0813">Transport</keyword>
<evidence type="ECO:0000256" key="7">
    <source>
        <dbReference type="ARBA" id="ARBA00022741"/>
    </source>
</evidence>
<evidence type="ECO:0000256" key="6">
    <source>
        <dbReference type="ARBA" id="ARBA00022490"/>
    </source>
</evidence>
<keyword evidence="10" id="KW-0067">ATP-binding</keyword>
<dbReference type="RefSeq" id="WP_377374397.1">
    <property type="nucleotide sequence ID" value="NZ_JBHSSW010000002.1"/>
</dbReference>
<dbReference type="EMBL" id="JBHSSW010000002">
    <property type="protein sequence ID" value="MFC6196673.1"/>
    <property type="molecule type" value="Genomic_DNA"/>
</dbReference>
<keyword evidence="17" id="KW-0282">Flagellum</keyword>
<dbReference type="InterPro" id="IPR000194">
    <property type="entry name" value="ATPase_F1/V1/A1_a/bsu_nucl-bd"/>
</dbReference>
<dbReference type="InterPro" id="IPR040627">
    <property type="entry name" value="T3SS_ATPase_C"/>
</dbReference>
<evidence type="ECO:0000256" key="11">
    <source>
        <dbReference type="ARBA" id="ARBA00022927"/>
    </source>
</evidence>
<dbReference type="Proteomes" id="UP001596303">
    <property type="component" value="Unassembled WGS sequence"/>
</dbReference>
<gene>
    <name evidence="17" type="primary">fliI</name>
    <name evidence="17" type="ORF">ACFQDM_01210</name>
</gene>
<accession>A0ABW1S4V6</accession>
<keyword evidence="7" id="KW-0547">Nucleotide-binding</keyword>
<dbReference type="InterPro" id="IPR050053">
    <property type="entry name" value="ATPase_alpha/beta_chains"/>
</dbReference>
<dbReference type="PANTHER" id="PTHR15184">
    <property type="entry name" value="ATP SYNTHASE"/>
    <property type="match status" value="1"/>
</dbReference>
<name>A0ABW1S4V6_9PROT</name>
<organism evidence="17 18">
    <name type="scientific">Ponticaulis profundi</name>
    <dbReference type="NCBI Taxonomy" id="2665222"/>
    <lineage>
        <taxon>Bacteria</taxon>
        <taxon>Pseudomonadati</taxon>
        <taxon>Pseudomonadota</taxon>
        <taxon>Alphaproteobacteria</taxon>
        <taxon>Hyphomonadales</taxon>
        <taxon>Hyphomonadaceae</taxon>
        <taxon>Ponticaulis</taxon>
    </lineage>
</organism>
<dbReference type="InterPro" id="IPR005714">
    <property type="entry name" value="ATPase_T3SS_FliI/YscN"/>
</dbReference>
<keyword evidence="6" id="KW-0963">Cytoplasm</keyword>
<dbReference type="PANTHER" id="PTHR15184:SF9">
    <property type="entry name" value="SPI-1 TYPE 3 SECRETION SYSTEM ATPASE"/>
    <property type="match status" value="1"/>
</dbReference>
<sequence>MLQEMIRQIKRAPTVTAEGEIVALEGLRLEATGPRSSLRIGAIARIGTIDGARAEIVGFKGERAILLLCETSQEIYPGIAVFYEAGVSYLYPSSAWLGRIVDPFGNPMDGREILPKGPYAKPIEVPPPPAHGRTRVDERLHLGVRVMDLFTPCGRGQRLGLFAGSGVGKSTLMGMLAQGADADVIVIGLIGERGREVREFVEDALGASGLARSVIVTATSDAPAPARRRAAYAAMTVAEYFRDQGKQVLCLLDSVTRFAMAQREIGLAAGEPPTTRGYTPSVFAELPKLLERAGPGVHGTGAITGLFTVLVDGDDHNEPVADAVRGILDGHIVMSRHIAERGRYPAVDLLKSLSRLSSALQGPEEAELIRNVRRLVSTYTDMEELIRIGAYAPGSDPDVDRAVRLNEKLNTFLTQNVGDPTPPEAVLQALKELYAEAA</sequence>
<keyword evidence="15" id="KW-0066">ATP synthesis</keyword>
<evidence type="ECO:0000256" key="13">
    <source>
        <dbReference type="ARBA" id="ARBA00023065"/>
    </source>
</evidence>
<keyword evidence="17" id="KW-0966">Cell projection</keyword>
<dbReference type="InterPro" id="IPR022426">
    <property type="entry name" value="FliI_clade3"/>
</dbReference>
<evidence type="ECO:0000256" key="3">
    <source>
        <dbReference type="ARBA" id="ARBA00012473"/>
    </source>
</evidence>
<evidence type="ECO:0000256" key="12">
    <source>
        <dbReference type="ARBA" id="ARBA00022967"/>
    </source>
</evidence>
<dbReference type="NCBIfam" id="TIGR01026">
    <property type="entry name" value="fliI_yscN"/>
    <property type="match status" value="1"/>
</dbReference>
<evidence type="ECO:0000313" key="17">
    <source>
        <dbReference type="EMBL" id="MFC6196673.1"/>
    </source>
</evidence>
<protein>
    <recommendedName>
        <fullName evidence="4">Flagellum-specific ATP synthase</fullName>
        <ecNumber evidence="3">7.1.2.2</ecNumber>
    </recommendedName>
</protein>
<keyword evidence="8" id="KW-0375">Hydrogen ion transport</keyword>
<evidence type="ECO:0000256" key="9">
    <source>
        <dbReference type="ARBA" id="ARBA00022795"/>
    </source>
</evidence>
<dbReference type="SUPFAM" id="SSF52540">
    <property type="entry name" value="P-loop containing nucleoside triphosphate hydrolases"/>
    <property type="match status" value="1"/>
</dbReference>
<reference evidence="18" key="1">
    <citation type="journal article" date="2019" name="Int. J. Syst. Evol. Microbiol.">
        <title>The Global Catalogue of Microorganisms (GCM) 10K type strain sequencing project: providing services to taxonomists for standard genome sequencing and annotation.</title>
        <authorList>
            <consortium name="The Broad Institute Genomics Platform"/>
            <consortium name="The Broad Institute Genome Sequencing Center for Infectious Disease"/>
            <person name="Wu L."/>
            <person name="Ma J."/>
        </authorList>
    </citation>
    <scope>NUCLEOTIDE SEQUENCE [LARGE SCALE GENOMIC DNA]</scope>
    <source>
        <strain evidence="18">CGMCC-1.15741</strain>
    </source>
</reference>
<keyword evidence="13" id="KW-0406">Ion transport</keyword>
<dbReference type="SMART" id="SM00382">
    <property type="entry name" value="AAA"/>
    <property type="match status" value="1"/>
</dbReference>
<evidence type="ECO:0000259" key="16">
    <source>
        <dbReference type="SMART" id="SM00382"/>
    </source>
</evidence>
<evidence type="ECO:0000256" key="5">
    <source>
        <dbReference type="ARBA" id="ARBA00022448"/>
    </source>
</evidence>
<evidence type="ECO:0000313" key="18">
    <source>
        <dbReference type="Proteomes" id="UP001596303"/>
    </source>
</evidence>
<comment type="caution">
    <text evidence="17">The sequence shown here is derived from an EMBL/GenBank/DDBJ whole genome shotgun (WGS) entry which is preliminary data.</text>
</comment>
<dbReference type="NCBIfam" id="TIGR03498">
    <property type="entry name" value="FliI_clade3"/>
    <property type="match status" value="1"/>
</dbReference>
<keyword evidence="18" id="KW-1185">Reference proteome</keyword>
<comment type="subcellular location">
    <subcellularLocation>
        <location evidence="1">Cytoplasm</location>
    </subcellularLocation>
</comment>
<evidence type="ECO:0000256" key="4">
    <source>
        <dbReference type="ARBA" id="ARBA00020580"/>
    </source>
</evidence>
<evidence type="ECO:0000256" key="10">
    <source>
        <dbReference type="ARBA" id="ARBA00022840"/>
    </source>
</evidence>
<evidence type="ECO:0000256" key="1">
    <source>
        <dbReference type="ARBA" id="ARBA00004496"/>
    </source>
</evidence>
<keyword evidence="17" id="KW-0969">Cilium</keyword>
<evidence type="ECO:0000256" key="14">
    <source>
        <dbReference type="ARBA" id="ARBA00023225"/>
    </source>
</evidence>
<proteinExistence type="inferred from homology"/>
<evidence type="ECO:0000256" key="8">
    <source>
        <dbReference type="ARBA" id="ARBA00022781"/>
    </source>
</evidence>
<keyword evidence="11" id="KW-0653">Protein transport</keyword>
<dbReference type="InterPro" id="IPR003593">
    <property type="entry name" value="AAA+_ATPase"/>
</dbReference>
<keyword evidence="12" id="KW-1278">Translocase</keyword>
<evidence type="ECO:0000256" key="2">
    <source>
        <dbReference type="ARBA" id="ARBA00008936"/>
    </source>
</evidence>
<comment type="similarity">
    <text evidence="2">Belongs to the ATPase alpha/beta chains family.</text>
</comment>
<dbReference type="EC" id="7.1.2.2" evidence="3"/>